<dbReference type="Gene3D" id="3.30.2350.10">
    <property type="entry name" value="Pseudouridine synthase"/>
    <property type="match status" value="1"/>
</dbReference>
<proteinExistence type="predicted"/>
<gene>
    <name evidence="2" type="ordered locus">Hneap_2148</name>
</gene>
<dbReference type="eggNOG" id="COG0564">
    <property type="taxonomic scope" value="Bacteria"/>
</dbReference>
<dbReference type="AlphaFoldDB" id="D0KW62"/>
<feature type="domain" description="Pseudouridine synthase RsuA/RluA-like" evidence="1">
    <location>
        <begin position="28"/>
        <end position="174"/>
    </location>
</feature>
<dbReference type="SUPFAM" id="SSF55120">
    <property type="entry name" value="Pseudouridine synthase"/>
    <property type="match status" value="1"/>
</dbReference>
<dbReference type="PANTHER" id="PTHR21600:SF89">
    <property type="entry name" value="RIBOSOMAL LARGE SUBUNIT PSEUDOURIDINE SYNTHASE A"/>
    <property type="match status" value="1"/>
</dbReference>
<dbReference type="GO" id="GO:0003723">
    <property type="term" value="F:RNA binding"/>
    <property type="evidence" value="ECO:0007669"/>
    <property type="project" value="InterPro"/>
</dbReference>
<dbReference type="RefSeq" id="WP_012824997.1">
    <property type="nucleotide sequence ID" value="NC_013422.1"/>
</dbReference>
<evidence type="ECO:0000313" key="2">
    <source>
        <dbReference type="EMBL" id="ACX96965.1"/>
    </source>
</evidence>
<dbReference type="HOGENOM" id="CLU_016902_11_1_6"/>
<dbReference type="GO" id="GO:0140098">
    <property type="term" value="F:catalytic activity, acting on RNA"/>
    <property type="evidence" value="ECO:0007669"/>
    <property type="project" value="UniProtKB-ARBA"/>
</dbReference>
<dbReference type="Pfam" id="PF00849">
    <property type="entry name" value="PseudoU_synth_2"/>
    <property type="match status" value="1"/>
</dbReference>
<sequence length="222" mass="25079">MNPNTNLGHLAGVTDTTEPWRLLAETADFLIIAKPTRMLTQPGKEAHKTDSLITRVNQEFPEARIVHRLDWDTSGVMVLARHARAHRALSIAFQDRRTKKCYIAHVDRAPAPPQGLIDRPIGSDREHRPRYRIDEEQGRPSQTRYVVLNETADFARLALEPITGRSHQLRVHLLSIGHPIQGDTLYHPHAQNHARLMLHAESLSFPDPASGITQTFSDPVPF</sequence>
<dbReference type="EMBL" id="CP001801">
    <property type="protein sequence ID" value="ACX96965.1"/>
    <property type="molecule type" value="Genomic_DNA"/>
</dbReference>
<dbReference type="InterPro" id="IPR020103">
    <property type="entry name" value="PsdUridine_synth_cat_dom_sf"/>
</dbReference>
<dbReference type="PANTHER" id="PTHR21600">
    <property type="entry name" value="MITOCHONDRIAL RNA PSEUDOURIDINE SYNTHASE"/>
    <property type="match status" value="1"/>
</dbReference>
<dbReference type="PROSITE" id="PS01129">
    <property type="entry name" value="PSI_RLU"/>
    <property type="match status" value="1"/>
</dbReference>
<keyword evidence="3" id="KW-1185">Reference proteome</keyword>
<protein>
    <submittedName>
        <fullName evidence="2">Pseudouridine synthase</fullName>
    </submittedName>
</protein>
<dbReference type="KEGG" id="hna:Hneap_2148"/>
<dbReference type="InterPro" id="IPR050188">
    <property type="entry name" value="RluA_PseudoU_synthase"/>
</dbReference>
<dbReference type="CDD" id="cd02869">
    <property type="entry name" value="PseudoU_synth_RluA_like"/>
    <property type="match status" value="1"/>
</dbReference>
<dbReference type="InterPro" id="IPR006145">
    <property type="entry name" value="PsdUridine_synth_RsuA/RluA"/>
</dbReference>
<accession>D0KW62</accession>
<evidence type="ECO:0000259" key="1">
    <source>
        <dbReference type="Pfam" id="PF00849"/>
    </source>
</evidence>
<organism evidence="2 3">
    <name type="scientific">Halothiobacillus neapolitanus (strain ATCC 23641 / DSM 15147 / CIP 104769 / NCIMB 8539 / c2)</name>
    <name type="common">Thiobacillus neapolitanus</name>
    <dbReference type="NCBI Taxonomy" id="555778"/>
    <lineage>
        <taxon>Bacteria</taxon>
        <taxon>Pseudomonadati</taxon>
        <taxon>Pseudomonadota</taxon>
        <taxon>Gammaproteobacteria</taxon>
        <taxon>Chromatiales</taxon>
        <taxon>Halothiobacillaceae</taxon>
        <taxon>Halothiobacillus</taxon>
    </lineage>
</organism>
<dbReference type="OrthoDB" id="9807829at2"/>
<name>D0KW62_HALNC</name>
<reference evidence="2 3" key="1">
    <citation type="submission" date="2009-10" db="EMBL/GenBank/DDBJ databases">
        <title>Complete sequence of Halothiobacillus neapolitanus c2.</title>
        <authorList>
            <consortium name="US DOE Joint Genome Institute"/>
            <person name="Lucas S."/>
            <person name="Copeland A."/>
            <person name="Lapidus A."/>
            <person name="Glavina del Rio T."/>
            <person name="Tice H."/>
            <person name="Bruce D."/>
            <person name="Goodwin L."/>
            <person name="Pitluck S."/>
            <person name="Davenport K."/>
            <person name="Brettin T."/>
            <person name="Detter J.C."/>
            <person name="Han C."/>
            <person name="Tapia R."/>
            <person name="Larimer F."/>
            <person name="Land M."/>
            <person name="Hauser L."/>
            <person name="Kyrpides N."/>
            <person name="Mikhailova N."/>
            <person name="Kerfeld C."/>
            <person name="Cannon G."/>
            <person name="Heinhort S."/>
        </authorList>
    </citation>
    <scope>NUCLEOTIDE SEQUENCE [LARGE SCALE GENOMIC DNA]</scope>
    <source>
        <strain evidence="3">ATCC 23641 / c2</strain>
    </source>
</reference>
<dbReference type="GO" id="GO:0009982">
    <property type="term" value="F:pseudouridine synthase activity"/>
    <property type="evidence" value="ECO:0007669"/>
    <property type="project" value="InterPro"/>
</dbReference>
<dbReference type="STRING" id="555778.Hneap_2148"/>
<dbReference type="InterPro" id="IPR006224">
    <property type="entry name" value="PsdUridine_synth_RluA-like_CS"/>
</dbReference>
<dbReference type="Proteomes" id="UP000009102">
    <property type="component" value="Chromosome"/>
</dbReference>
<evidence type="ECO:0000313" key="3">
    <source>
        <dbReference type="Proteomes" id="UP000009102"/>
    </source>
</evidence>
<dbReference type="GO" id="GO:0000455">
    <property type="term" value="P:enzyme-directed rRNA pseudouridine synthesis"/>
    <property type="evidence" value="ECO:0007669"/>
    <property type="project" value="TreeGrafter"/>
</dbReference>